<evidence type="ECO:0000313" key="4">
    <source>
        <dbReference type="Proteomes" id="UP001177023"/>
    </source>
</evidence>
<feature type="region of interest" description="Disordered" evidence="1">
    <location>
        <begin position="134"/>
        <end position="268"/>
    </location>
</feature>
<dbReference type="InterPro" id="IPR008942">
    <property type="entry name" value="ENTH_VHS"/>
</dbReference>
<feature type="domain" description="ENTH" evidence="2">
    <location>
        <begin position="1"/>
        <end position="38"/>
    </location>
</feature>
<proteinExistence type="predicted"/>
<feature type="compositionally biased region" description="Polar residues" evidence="1">
    <location>
        <begin position="215"/>
        <end position="226"/>
    </location>
</feature>
<comment type="caution">
    <text evidence="3">The sequence shown here is derived from an EMBL/GenBank/DDBJ whole genome shotgun (WGS) entry which is preliminary data.</text>
</comment>
<feature type="non-terminal residue" evidence="3">
    <location>
        <position position="268"/>
    </location>
</feature>
<dbReference type="Gene3D" id="1.25.40.90">
    <property type="match status" value="1"/>
</dbReference>
<dbReference type="Proteomes" id="UP001177023">
    <property type="component" value="Unassembled WGS sequence"/>
</dbReference>
<name>A0AA36DCP8_9BILA</name>
<protein>
    <recommendedName>
        <fullName evidence="2">ENTH domain-containing protein</fullName>
    </recommendedName>
</protein>
<dbReference type="SUPFAM" id="SSF48464">
    <property type="entry name" value="ENTH/VHS domain"/>
    <property type="match status" value="1"/>
</dbReference>
<keyword evidence="4" id="KW-1185">Reference proteome</keyword>
<evidence type="ECO:0000313" key="3">
    <source>
        <dbReference type="EMBL" id="CAJ0583960.1"/>
    </source>
</evidence>
<dbReference type="AlphaFoldDB" id="A0AA36DCP8"/>
<evidence type="ECO:0000259" key="2">
    <source>
        <dbReference type="Pfam" id="PF01417"/>
    </source>
</evidence>
<feature type="compositionally biased region" description="Low complexity" evidence="1">
    <location>
        <begin position="147"/>
        <end position="159"/>
    </location>
</feature>
<feature type="compositionally biased region" description="Low complexity" evidence="1">
    <location>
        <begin position="192"/>
        <end position="206"/>
    </location>
</feature>
<accession>A0AA36DCP8</accession>
<feature type="region of interest" description="Disordered" evidence="1">
    <location>
        <begin position="58"/>
        <end position="93"/>
    </location>
</feature>
<gene>
    <name evidence="3" type="ORF">MSPICULIGERA_LOCUS22028</name>
</gene>
<dbReference type="InterPro" id="IPR013809">
    <property type="entry name" value="ENTH"/>
</dbReference>
<reference evidence="3" key="1">
    <citation type="submission" date="2023-06" db="EMBL/GenBank/DDBJ databases">
        <authorList>
            <person name="Delattre M."/>
        </authorList>
    </citation>
    <scope>NUCLEOTIDE SEQUENCE</scope>
    <source>
        <strain evidence="3">AF72</strain>
    </source>
</reference>
<organism evidence="3 4">
    <name type="scientific">Mesorhabditis spiculigera</name>
    <dbReference type="NCBI Taxonomy" id="96644"/>
    <lineage>
        <taxon>Eukaryota</taxon>
        <taxon>Metazoa</taxon>
        <taxon>Ecdysozoa</taxon>
        <taxon>Nematoda</taxon>
        <taxon>Chromadorea</taxon>
        <taxon>Rhabditida</taxon>
        <taxon>Rhabditina</taxon>
        <taxon>Rhabditomorpha</taxon>
        <taxon>Rhabditoidea</taxon>
        <taxon>Rhabditidae</taxon>
        <taxon>Mesorhabditinae</taxon>
        <taxon>Mesorhabditis</taxon>
    </lineage>
</organism>
<feature type="compositionally biased region" description="Polar residues" evidence="1">
    <location>
        <begin position="58"/>
        <end position="69"/>
    </location>
</feature>
<evidence type="ECO:0000256" key="1">
    <source>
        <dbReference type="SAM" id="MobiDB-lite"/>
    </source>
</evidence>
<sequence>MKEVCNFTYQYDQFFSVVNTLYKRMLENNKNAWRRVYKGSKKKTDDDEFGEFTSARGTTAANTSAQPTKSLGRISVPGGSVAKSAPTVQKQHVAAPPPAAVGFDLLGGFDAPATGGSTPAVDLFADPVPSSIPQINTAALRPPRPPSGGSAASNGFSPSQPANLLDDVFGSPVSAAPPANNYSQMSMDPFGSLPSQPSPQQAVQPSFADFGAPATGSQPQTAQKSPTPAKVGRTWSGTTGLIDLNNLGNKNPSKKVHVPMNQMGSRNL</sequence>
<dbReference type="Pfam" id="PF01417">
    <property type="entry name" value="ENTH"/>
    <property type="match status" value="1"/>
</dbReference>
<dbReference type="EMBL" id="CATQJA010002665">
    <property type="protein sequence ID" value="CAJ0583960.1"/>
    <property type="molecule type" value="Genomic_DNA"/>
</dbReference>